<dbReference type="PROSITE" id="PS51409">
    <property type="entry name" value="ARGINASE_2"/>
    <property type="match status" value="1"/>
</dbReference>
<dbReference type="PANTHER" id="PTHR11358">
    <property type="entry name" value="ARGINASE/AGMATINASE"/>
    <property type="match status" value="1"/>
</dbReference>
<dbReference type="Proteomes" id="UP000035444">
    <property type="component" value="Unassembled WGS sequence"/>
</dbReference>
<accession>A0A0H2N0P5</accession>
<dbReference type="SUPFAM" id="SSF52768">
    <property type="entry name" value="Arginase/deacetylase"/>
    <property type="match status" value="1"/>
</dbReference>
<keyword evidence="3" id="KW-0464">Manganese</keyword>
<keyword evidence="1 3" id="KW-0479">Metal-binding</keyword>
<dbReference type="Pfam" id="PF00491">
    <property type="entry name" value="Arginase"/>
    <property type="match status" value="1"/>
</dbReference>
<reference evidence="5 6" key="1">
    <citation type="submission" date="2015-03" db="EMBL/GenBank/DDBJ databases">
        <title>Genome Sequence of Kiloniella spongiae MEBiC09566, isolated from a marine sponge.</title>
        <authorList>
            <person name="Shao Z."/>
            <person name="Wang L."/>
            <person name="Li X."/>
        </authorList>
    </citation>
    <scope>NUCLEOTIDE SEQUENCE [LARGE SCALE GENOMIC DNA]</scope>
    <source>
        <strain evidence="5 6">MEBiC09566</strain>
    </source>
</reference>
<evidence type="ECO:0000313" key="5">
    <source>
        <dbReference type="EMBL" id="KLN62455.1"/>
    </source>
</evidence>
<dbReference type="InterPro" id="IPR006035">
    <property type="entry name" value="Ureohydrolase"/>
</dbReference>
<feature type="binding site" evidence="3">
    <location>
        <position position="253"/>
    </location>
    <ligand>
        <name>Mn(2+)</name>
        <dbReference type="ChEBI" id="CHEBI:29035"/>
        <label>1</label>
    </ligand>
</feature>
<sequence>MPQTDGDHKKVMEALYWWGIPTLFRCPYDENPTGCDIGLVGVPHSSGNGTTEKDQHLGPRAVRDVSPIGRRVHGKYQLDPWAESRIFDLGDVPLPEANDNEASIQRITDYYARLAQREISTVSIGGDHSVTGGILQGLACEGSKLTKGKKVALLHFDAHTDTFHNLDHWLGAKKSAAHWASYLVQQGQVDANLSSQIGIRGNLRTLDWTTTSADLGYQLITKEQFDEIGTEETIRRFRDRIGDDPVYVTFDLDCLDPSIAPAVSNLEAGSNGFSIDQANSLLRGIRGLNVIGADVVCLMPTKDNPNKITSMVAMSIMFELICLISDKQRRLR</sequence>
<dbReference type="STRING" id="1489064.WH96_02850"/>
<dbReference type="PANTHER" id="PTHR11358:SF26">
    <property type="entry name" value="GUANIDINO ACID HYDROLASE, MITOCHONDRIAL"/>
    <property type="match status" value="1"/>
</dbReference>
<feature type="binding site" evidence="3">
    <location>
        <position position="161"/>
    </location>
    <ligand>
        <name>Mn(2+)</name>
        <dbReference type="ChEBI" id="CHEBI:29035"/>
        <label>1</label>
    </ligand>
</feature>
<keyword evidence="2" id="KW-0378">Hydrolase</keyword>
<dbReference type="AlphaFoldDB" id="A0A0H2N0P5"/>
<dbReference type="PRINTS" id="PR00116">
    <property type="entry name" value="ARGINASE"/>
</dbReference>
<evidence type="ECO:0000256" key="4">
    <source>
        <dbReference type="PROSITE-ProRule" id="PRU00742"/>
    </source>
</evidence>
<feature type="binding site" evidence="3">
    <location>
        <position position="159"/>
    </location>
    <ligand>
        <name>Mn(2+)</name>
        <dbReference type="ChEBI" id="CHEBI:29035"/>
        <label>1</label>
    </ligand>
</feature>
<evidence type="ECO:0000256" key="1">
    <source>
        <dbReference type="ARBA" id="ARBA00022723"/>
    </source>
</evidence>
<protein>
    <submittedName>
        <fullName evidence="5">Agmatinase</fullName>
    </submittedName>
</protein>
<evidence type="ECO:0000313" key="6">
    <source>
        <dbReference type="Proteomes" id="UP000035444"/>
    </source>
</evidence>
<gene>
    <name evidence="5" type="ORF">WH96_02850</name>
</gene>
<organism evidence="5 6">
    <name type="scientific">Kiloniella spongiae</name>
    <dbReference type="NCBI Taxonomy" id="1489064"/>
    <lineage>
        <taxon>Bacteria</taxon>
        <taxon>Pseudomonadati</taxon>
        <taxon>Pseudomonadota</taxon>
        <taxon>Alphaproteobacteria</taxon>
        <taxon>Rhodospirillales</taxon>
        <taxon>Kiloniellaceae</taxon>
        <taxon>Kiloniella</taxon>
    </lineage>
</organism>
<dbReference type="GO" id="GO:0046872">
    <property type="term" value="F:metal ion binding"/>
    <property type="evidence" value="ECO:0007669"/>
    <property type="project" value="UniProtKB-KW"/>
</dbReference>
<dbReference type="PIRSF" id="PIRSF036979">
    <property type="entry name" value="Arginase"/>
    <property type="match status" value="1"/>
</dbReference>
<feature type="binding site" evidence="3">
    <location>
        <position position="251"/>
    </location>
    <ligand>
        <name>Mn(2+)</name>
        <dbReference type="ChEBI" id="CHEBI:29035"/>
        <label>1</label>
    </ligand>
</feature>
<dbReference type="RefSeq" id="WP_047762577.1">
    <property type="nucleotide sequence ID" value="NZ_LAQL01000002.1"/>
</dbReference>
<proteinExistence type="inferred from homology"/>
<name>A0A0H2N0P5_9PROT</name>
<comment type="cofactor">
    <cofactor evidence="3">
        <name>Mn(2+)</name>
        <dbReference type="ChEBI" id="CHEBI:29035"/>
    </cofactor>
    <text evidence="3">Binds 2 manganese ions per subunit.</text>
</comment>
<dbReference type="OrthoDB" id="9788689at2"/>
<dbReference type="EMBL" id="LAQL01000002">
    <property type="protein sequence ID" value="KLN62455.1"/>
    <property type="molecule type" value="Genomic_DNA"/>
</dbReference>
<feature type="binding site" evidence="3">
    <location>
        <position position="128"/>
    </location>
    <ligand>
        <name>Mn(2+)</name>
        <dbReference type="ChEBI" id="CHEBI:29035"/>
        <label>1</label>
    </ligand>
</feature>
<feature type="binding site" evidence="3">
    <location>
        <position position="157"/>
    </location>
    <ligand>
        <name>Mn(2+)</name>
        <dbReference type="ChEBI" id="CHEBI:29035"/>
        <label>1</label>
    </ligand>
</feature>
<dbReference type="PATRIC" id="fig|1489064.4.peg.1499"/>
<dbReference type="Gene3D" id="3.40.800.10">
    <property type="entry name" value="Ureohydrolase domain"/>
    <property type="match status" value="1"/>
</dbReference>
<dbReference type="GO" id="GO:0008783">
    <property type="term" value="F:agmatinase activity"/>
    <property type="evidence" value="ECO:0007669"/>
    <property type="project" value="TreeGrafter"/>
</dbReference>
<comment type="similarity">
    <text evidence="4">Belongs to the arginase family.</text>
</comment>
<keyword evidence="6" id="KW-1185">Reference proteome</keyword>
<comment type="caution">
    <text evidence="5">The sequence shown here is derived from an EMBL/GenBank/DDBJ whole genome shotgun (WGS) entry which is preliminary data.</text>
</comment>
<dbReference type="InterPro" id="IPR023696">
    <property type="entry name" value="Ureohydrolase_dom_sf"/>
</dbReference>
<dbReference type="GO" id="GO:0033389">
    <property type="term" value="P:putrescine biosynthetic process from arginine, via agmatine"/>
    <property type="evidence" value="ECO:0007669"/>
    <property type="project" value="TreeGrafter"/>
</dbReference>
<evidence type="ECO:0000256" key="3">
    <source>
        <dbReference type="PIRSR" id="PIRSR036979-1"/>
    </source>
</evidence>
<evidence type="ECO:0000256" key="2">
    <source>
        <dbReference type="ARBA" id="ARBA00022801"/>
    </source>
</evidence>